<feature type="transmembrane region" description="Helical" evidence="6">
    <location>
        <begin position="399"/>
        <end position="423"/>
    </location>
</feature>
<dbReference type="PROSITE" id="PS00942">
    <property type="entry name" value="GLPT"/>
    <property type="match status" value="1"/>
</dbReference>
<reference evidence="8 9" key="1">
    <citation type="submission" date="2018-12" db="EMBL/GenBank/DDBJ databases">
        <title>Complete genome sequence of Flaviflexus sp. H23T48.</title>
        <authorList>
            <person name="Bae J.-W."/>
            <person name="Lee J.-Y."/>
        </authorList>
    </citation>
    <scope>NUCLEOTIDE SEQUENCE [LARGE SCALE GENOMIC DNA]</scope>
    <source>
        <strain evidence="8 9">H23T48</strain>
    </source>
</reference>
<dbReference type="AlphaFoldDB" id="A0A3S9PZU2"/>
<keyword evidence="3 6" id="KW-0812">Transmembrane</keyword>
<dbReference type="OrthoDB" id="8596007at2"/>
<dbReference type="InterPro" id="IPR020846">
    <property type="entry name" value="MFS_dom"/>
</dbReference>
<gene>
    <name evidence="8" type="ORF">EJ997_11635</name>
</gene>
<comment type="similarity">
    <text evidence="2">Belongs to the major facilitator superfamily. Organophosphate:Pi antiporter (OPA) (TC 2.A.1.4) family.</text>
</comment>
<dbReference type="CDD" id="cd17345">
    <property type="entry name" value="MFS_GlpT"/>
    <property type="match status" value="1"/>
</dbReference>
<keyword evidence="4 6" id="KW-1133">Transmembrane helix</keyword>
<dbReference type="PANTHER" id="PTHR43826:SF6">
    <property type="entry name" value="GLYCEROL-3-PHOSPHATE TRANSPORTER"/>
    <property type="match status" value="1"/>
</dbReference>
<dbReference type="InterPro" id="IPR036259">
    <property type="entry name" value="MFS_trans_sf"/>
</dbReference>
<feature type="transmembrane region" description="Helical" evidence="6">
    <location>
        <begin position="429"/>
        <end position="449"/>
    </location>
</feature>
<keyword evidence="9" id="KW-1185">Reference proteome</keyword>
<name>A0A3S9PZU2_9ACTO</name>
<evidence type="ECO:0000256" key="3">
    <source>
        <dbReference type="ARBA" id="ARBA00022692"/>
    </source>
</evidence>
<dbReference type="SUPFAM" id="SSF103473">
    <property type="entry name" value="MFS general substrate transporter"/>
    <property type="match status" value="1"/>
</dbReference>
<feature type="transmembrane region" description="Helical" evidence="6">
    <location>
        <begin position="266"/>
        <end position="284"/>
    </location>
</feature>
<feature type="transmembrane region" description="Helical" evidence="6">
    <location>
        <begin position="304"/>
        <end position="324"/>
    </location>
</feature>
<feature type="transmembrane region" description="Helical" evidence="6">
    <location>
        <begin position="336"/>
        <end position="355"/>
    </location>
</feature>
<dbReference type="InterPro" id="IPR000849">
    <property type="entry name" value="Sugar_P_transporter"/>
</dbReference>
<comment type="subcellular location">
    <subcellularLocation>
        <location evidence="1">Cell membrane</location>
        <topology evidence="1">Multi-pass membrane protein</topology>
    </subcellularLocation>
</comment>
<feature type="domain" description="Major facilitator superfamily (MFS) profile" evidence="7">
    <location>
        <begin position="33"/>
        <end position="453"/>
    </location>
</feature>
<dbReference type="InterPro" id="IPR021159">
    <property type="entry name" value="Sugar-P_transporter_CS"/>
</dbReference>
<evidence type="ECO:0000256" key="1">
    <source>
        <dbReference type="ARBA" id="ARBA00004651"/>
    </source>
</evidence>
<sequence>MAEKSRGNLGVLAAPRVAPRLPEEEQAPLYKRLRAQAFLGIFLGYAGYYLIRNNVSIVSAVLEEHDVLDALGLGIVANAVLFSYGLSKFFMAMLSDRANARYFLPLGLALSAIVNLLLAFVPILTASVGIFATMMFINGWFQGMGWPPSGRVLVHWFSTNERGWMTSIWNCAHNVGGAGVGILSAWALSEFASTEADWTPAFWVPAIVALVVAVIAFILVRDRPEAVGLPPIEEWREDPAKVDETAEELEMPWKDKLFKHVLTNRVIVLLALTNVFVYTLRYGVLNWIPIYLTNQIHAANITDGIIGFAIYELAGIVGTLLCGWMSDKVFKGWRSGAGLVFILGVGIALVFYWQIPASAPLWIFYVLIAIIGGLIYGPVMLIGLMAIDMSPTNIAGTAAGFTGMFGYLLGASLASTGVGLLVKHFGWDVTFACLVGIVLLALVFMWVLGRDERKMMIEREEKLRDMEEDTK</sequence>
<dbReference type="GO" id="GO:0061513">
    <property type="term" value="F:glucose 6-phosphate:phosphate antiporter activity"/>
    <property type="evidence" value="ECO:0007669"/>
    <property type="project" value="TreeGrafter"/>
</dbReference>
<dbReference type="RefSeq" id="WP_126704691.1">
    <property type="nucleotide sequence ID" value="NZ_CP034593.1"/>
</dbReference>
<evidence type="ECO:0000313" key="9">
    <source>
        <dbReference type="Proteomes" id="UP000280344"/>
    </source>
</evidence>
<evidence type="ECO:0000256" key="4">
    <source>
        <dbReference type="ARBA" id="ARBA00022989"/>
    </source>
</evidence>
<evidence type="ECO:0000313" key="8">
    <source>
        <dbReference type="EMBL" id="AZQ77889.1"/>
    </source>
</evidence>
<dbReference type="KEGG" id="flh:EJ997_11635"/>
<evidence type="ECO:0000256" key="5">
    <source>
        <dbReference type="ARBA" id="ARBA00023136"/>
    </source>
</evidence>
<protein>
    <submittedName>
        <fullName evidence="8">MFS transporter</fullName>
    </submittedName>
</protein>
<feature type="transmembrane region" description="Helical" evidence="6">
    <location>
        <begin position="71"/>
        <end position="90"/>
    </location>
</feature>
<keyword evidence="5 6" id="KW-0472">Membrane</keyword>
<dbReference type="Gene3D" id="1.20.1250.20">
    <property type="entry name" value="MFS general substrate transporter like domains"/>
    <property type="match status" value="2"/>
</dbReference>
<evidence type="ECO:0000256" key="6">
    <source>
        <dbReference type="SAM" id="Phobius"/>
    </source>
</evidence>
<dbReference type="PANTHER" id="PTHR43826">
    <property type="entry name" value="GLUCOSE-6-PHOSPHATE EXCHANGER SLC37A4"/>
    <property type="match status" value="1"/>
</dbReference>
<dbReference type="Proteomes" id="UP000280344">
    <property type="component" value="Chromosome"/>
</dbReference>
<dbReference type="EMBL" id="CP034593">
    <property type="protein sequence ID" value="AZQ77889.1"/>
    <property type="molecule type" value="Genomic_DNA"/>
</dbReference>
<dbReference type="Pfam" id="PF07690">
    <property type="entry name" value="MFS_1"/>
    <property type="match status" value="1"/>
</dbReference>
<dbReference type="PIRSF" id="PIRSF002808">
    <property type="entry name" value="Hexose_phosphate_transp"/>
    <property type="match status" value="1"/>
</dbReference>
<dbReference type="GO" id="GO:0005886">
    <property type="term" value="C:plasma membrane"/>
    <property type="evidence" value="ECO:0007669"/>
    <property type="project" value="UniProtKB-SubCell"/>
</dbReference>
<proteinExistence type="inferred from homology"/>
<feature type="transmembrane region" description="Helical" evidence="6">
    <location>
        <begin position="361"/>
        <end position="387"/>
    </location>
</feature>
<feature type="transmembrane region" description="Helical" evidence="6">
    <location>
        <begin position="200"/>
        <end position="220"/>
    </location>
</feature>
<evidence type="ECO:0000256" key="2">
    <source>
        <dbReference type="ARBA" id="ARBA00009598"/>
    </source>
</evidence>
<organism evidence="8 9">
    <name type="scientific">Flaviflexus ciconiae</name>
    <dbReference type="NCBI Taxonomy" id="2496867"/>
    <lineage>
        <taxon>Bacteria</taxon>
        <taxon>Bacillati</taxon>
        <taxon>Actinomycetota</taxon>
        <taxon>Actinomycetes</taxon>
        <taxon>Actinomycetales</taxon>
        <taxon>Actinomycetaceae</taxon>
        <taxon>Flaviflexus</taxon>
    </lineage>
</organism>
<dbReference type="InterPro" id="IPR051337">
    <property type="entry name" value="OPA_Antiporter"/>
</dbReference>
<evidence type="ECO:0000259" key="7">
    <source>
        <dbReference type="PROSITE" id="PS50850"/>
    </source>
</evidence>
<dbReference type="InterPro" id="IPR011701">
    <property type="entry name" value="MFS"/>
</dbReference>
<dbReference type="GO" id="GO:0035435">
    <property type="term" value="P:phosphate ion transmembrane transport"/>
    <property type="evidence" value="ECO:0007669"/>
    <property type="project" value="TreeGrafter"/>
</dbReference>
<dbReference type="PROSITE" id="PS50850">
    <property type="entry name" value="MFS"/>
    <property type="match status" value="1"/>
</dbReference>
<accession>A0A3S9PZU2</accession>
<feature type="transmembrane region" description="Helical" evidence="6">
    <location>
        <begin position="33"/>
        <end position="51"/>
    </location>
</feature>